<name>A0A1H1F507_9MICC</name>
<feature type="chain" id="PRO_5038902229" evidence="2">
    <location>
        <begin position="27"/>
        <end position="75"/>
    </location>
</feature>
<dbReference type="AlphaFoldDB" id="A0A1H1F507"/>
<feature type="signal peptide" evidence="2">
    <location>
        <begin position="1"/>
        <end position="26"/>
    </location>
</feature>
<proteinExistence type="predicted"/>
<reference evidence="3 4" key="1">
    <citation type="submission" date="2016-10" db="EMBL/GenBank/DDBJ databases">
        <authorList>
            <person name="de Groot N.N."/>
        </authorList>
    </citation>
    <scope>NUCLEOTIDE SEQUENCE [LARGE SCALE GENOMIC DNA]</scope>
    <source>
        <strain evidence="3 4">DSM 20117</strain>
    </source>
</reference>
<evidence type="ECO:0000256" key="2">
    <source>
        <dbReference type="SAM" id="SignalP"/>
    </source>
</evidence>
<dbReference type="PROSITE" id="PS51257">
    <property type="entry name" value="PROKAR_LIPOPROTEIN"/>
    <property type="match status" value="1"/>
</dbReference>
<dbReference type="RefSeq" id="WP_074701349.1">
    <property type="nucleotide sequence ID" value="NZ_CP018863.1"/>
</dbReference>
<dbReference type="Proteomes" id="UP000181917">
    <property type="component" value="Unassembled WGS sequence"/>
</dbReference>
<organism evidence="3 4">
    <name type="scientific">Crystallibacter crystallopoietes</name>
    <dbReference type="NCBI Taxonomy" id="37928"/>
    <lineage>
        <taxon>Bacteria</taxon>
        <taxon>Bacillati</taxon>
        <taxon>Actinomycetota</taxon>
        <taxon>Actinomycetes</taxon>
        <taxon>Micrococcales</taxon>
        <taxon>Micrococcaceae</taxon>
        <taxon>Crystallibacter</taxon>
    </lineage>
</organism>
<keyword evidence="2" id="KW-0732">Signal</keyword>
<keyword evidence="4" id="KW-1185">Reference proteome</keyword>
<dbReference type="EMBL" id="FNKH01000002">
    <property type="protein sequence ID" value="SDQ95988.1"/>
    <property type="molecule type" value="Genomic_DNA"/>
</dbReference>
<feature type="compositionally biased region" description="Acidic residues" evidence="1">
    <location>
        <begin position="48"/>
        <end position="58"/>
    </location>
</feature>
<feature type="compositionally biased region" description="Low complexity" evidence="1">
    <location>
        <begin position="33"/>
        <end position="47"/>
    </location>
</feature>
<dbReference type="KEGG" id="acry:AC20117_01215"/>
<accession>A0A1H1F507</accession>
<sequence>MTTKISKGIATLVALCALLLTGCDNPNEDEGNNQDVQQEQNENNGEVQENDGGGEEGGNEQGREGGGEEGGEADD</sequence>
<evidence type="ECO:0000313" key="3">
    <source>
        <dbReference type="EMBL" id="SDQ95988.1"/>
    </source>
</evidence>
<dbReference type="STRING" id="37928.SAMN04489742_3254"/>
<protein>
    <submittedName>
        <fullName evidence="3">Uncharacterized protein</fullName>
    </submittedName>
</protein>
<evidence type="ECO:0000256" key="1">
    <source>
        <dbReference type="SAM" id="MobiDB-lite"/>
    </source>
</evidence>
<feature type="region of interest" description="Disordered" evidence="1">
    <location>
        <begin position="22"/>
        <end position="75"/>
    </location>
</feature>
<gene>
    <name evidence="3" type="ORF">SAMN04489742_3254</name>
</gene>
<evidence type="ECO:0000313" key="4">
    <source>
        <dbReference type="Proteomes" id="UP000181917"/>
    </source>
</evidence>